<evidence type="ECO:0000256" key="1">
    <source>
        <dbReference type="SAM" id="MobiDB-lite"/>
    </source>
</evidence>
<evidence type="ECO:0000313" key="4">
    <source>
        <dbReference type="Proteomes" id="UP000234331"/>
    </source>
</evidence>
<protein>
    <submittedName>
        <fullName evidence="3">Thiosulfate dehydrogenase (Quinone) large subunit</fullName>
    </submittedName>
</protein>
<dbReference type="Proteomes" id="UP000234331">
    <property type="component" value="Unassembled WGS sequence"/>
</dbReference>
<sequence length="224" mass="23646">MVDIAHNRNAPVETTRQPVDTLTRPTVKDTDVPSASAVPQVPANRSPAPEQPPISSATRDRRPAPGVRYLLAAIRLALGWVFLWAFLDKAFGLGHDTTSAKAWSHGGSPTKGFLGSATKGPFTGFYHSLAGTTFADVAFMIALAAIGTALILGIGMWLAAASGAVLTVMMWSAVLPPASNPFLDEHLIYAAVLVLLACLGAGRTLGLGRLWATTPLVRRLPWLA</sequence>
<evidence type="ECO:0000256" key="2">
    <source>
        <dbReference type="SAM" id="Phobius"/>
    </source>
</evidence>
<reference evidence="3 4" key="1">
    <citation type="submission" date="2017-06" db="EMBL/GenBank/DDBJ databases">
        <authorList>
            <person name="Kim H.J."/>
            <person name="Triplett B.A."/>
        </authorList>
    </citation>
    <scope>NUCLEOTIDE SEQUENCE [LARGE SCALE GENOMIC DNA]</scope>
    <source>
        <strain evidence="3">FRACA_ARgP5</strain>
    </source>
</reference>
<proteinExistence type="predicted"/>
<dbReference type="AlphaFoldDB" id="A0A2I2KSE2"/>
<feature type="transmembrane region" description="Helical" evidence="2">
    <location>
        <begin position="187"/>
        <end position="212"/>
    </location>
</feature>
<keyword evidence="2" id="KW-0472">Membrane</keyword>
<feature type="transmembrane region" description="Helical" evidence="2">
    <location>
        <begin position="69"/>
        <end position="87"/>
    </location>
</feature>
<keyword evidence="2" id="KW-1133">Transmembrane helix</keyword>
<feature type="transmembrane region" description="Helical" evidence="2">
    <location>
        <begin position="125"/>
        <end position="147"/>
    </location>
</feature>
<dbReference type="RefSeq" id="WP_207770328.1">
    <property type="nucleotide sequence ID" value="NZ_FZMO01000179.1"/>
</dbReference>
<name>A0A2I2KSE2_9ACTN</name>
<gene>
    <name evidence="3" type="ORF">FRACA_260012</name>
</gene>
<feature type="region of interest" description="Disordered" evidence="1">
    <location>
        <begin position="1"/>
        <end position="61"/>
    </location>
</feature>
<evidence type="ECO:0000313" key="3">
    <source>
        <dbReference type="EMBL" id="SNQ48559.1"/>
    </source>
</evidence>
<feature type="compositionally biased region" description="Polar residues" evidence="1">
    <location>
        <begin position="12"/>
        <end position="24"/>
    </location>
</feature>
<keyword evidence="2" id="KW-0812">Transmembrane</keyword>
<keyword evidence="4" id="KW-1185">Reference proteome</keyword>
<organism evidence="3 4">
    <name type="scientific">Frankia canadensis</name>
    <dbReference type="NCBI Taxonomy" id="1836972"/>
    <lineage>
        <taxon>Bacteria</taxon>
        <taxon>Bacillati</taxon>
        <taxon>Actinomycetota</taxon>
        <taxon>Actinomycetes</taxon>
        <taxon>Frankiales</taxon>
        <taxon>Frankiaceae</taxon>
        <taxon>Frankia</taxon>
    </lineage>
</organism>
<dbReference type="EMBL" id="FZMO01000179">
    <property type="protein sequence ID" value="SNQ48559.1"/>
    <property type="molecule type" value="Genomic_DNA"/>
</dbReference>
<feature type="transmembrane region" description="Helical" evidence="2">
    <location>
        <begin position="154"/>
        <end position="175"/>
    </location>
</feature>
<accession>A0A2I2KSE2</accession>